<gene>
    <name evidence="2" type="ORF">HD596_004536</name>
</gene>
<evidence type="ECO:0000313" key="3">
    <source>
        <dbReference type="Proteomes" id="UP000579153"/>
    </source>
</evidence>
<dbReference type="Gene3D" id="3.90.1200.10">
    <property type="match status" value="1"/>
</dbReference>
<accession>A0A7W9G5V4</accession>
<evidence type="ECO:0000313" key="2">
    <source>
        <dbReference type="EMBL" id="MBB5777780.1"/>
    </source>
</evidence>
<sequence>MTPAVAAVCLAGEHGIRVVDPVVLNDSFNLRVHLCPALMTAGRALAELHEAMRGFPGELPYLGPVLDEPLRLLELLDGEVPPGVLARLRDAHADLAERLAGRTAQAVHGDAHPGNLLAAPAGLLWNAPAAPPARPPR</sequence>
<evidence type="ECO:0000259" key="1">
    <source>
        <dbReference type="Pfam" id="PF01636"/>
    </source>
</evidence>
<comment type="caution">
    <text evidence="2">The sequence shown here is derived from an EMBL/GenBank/DDBJ whole genome shotgun (WGS) entry which is preliminary data.</text>
</comment>
<keyword evidence="3" id="KW-1185">Reference proteome</keyword>
<dbReference type="EMBL" id="JACHMB010000001">
    <property type="protein sequence ID" value="MBB5777780.1"/>
    <property type="molecule type" value="Genomic_DNA"/>
</dbReference>
<dbReference type="Pfam" id="PF01636">
    <property type="entry name" value="APH"/>
    <property type="match status" value="1"/>
</dbReference>
<dbReference type="AlphaFoldDB" id="A0A7W9G5V4"/>
<organism evidence="2 3">
    <name type="scientific">Nonomuraea jabiensis</name>
    <dbReference type="NCBI Taxonomy" id="882448"/>
    <lineage>
        <taxon>Bacteria</taxon>
        <taxon>Bacillati</taxon>
        <taxon>Actinomycetota</taxon>
        <taxon>Actinomycetes</taxon>
        <taxon>Streptosporangiales</taxon>
        <taxon>Streptosporangiaceae</taxon>
        <taxon>Nonomuraea</taxon>
    </lineage>
</organism>
<dbReference type="SUPFAM" id="SSF56112">
    <property type="entry name" value="Protein kinase-like (PK-like)"/>
    <property type="match status" value="1"/>
</dbReference>
<proteinExistence type="predicted"/>
<dbReference type="Proteomes" id="UP000579153">
    <property type="component" value="Unassembled WGS sequence"/>
</dbReference>
<feature type="domain" description="Aminoglycoside phosphotransferase" evidence="1">
    <location>
        <begin position="40"/>
        <end position="118"/>
    </location>
</feature>
<dbReference type="InterPro" id="IPR011009">
    <property type="entry name" value="Kinase-like_dom_sf"/>
</dbReference>
<reference evidence="2 3" key="1">
    <citation type="submission" date="2020-08" db="EMBL/GenBank/DDBJ databases">
        <title>Sequencing the genomes of 1000 actinobacteria strains.</title>
        <authorList>
            <person name="Klenk H.-P."/>
        </authorList>
    </citation>
    <scope>NUCLEOTIDE SEQUENCE [LARGE SCALE GENOMIC DNA]</scope>
    <source>
        <strain evidence="2 3">DSM 45507</strain>
    </source>
</reference>
<name>A0A7W9G5V4_9ACTN</name>
<dbReference type="InterPro" id="IPR002575">
    <property type="entry name" value="Aminoglycoside_PTrfase"/>
</dbReference>
<protein>
    <recommendedName>
        <fullName evidence="1">Aminoglycoside phosphotransferase domain-containing protein</fullName>
    </recommendedName>
</protein>
<dbReference type="RefSeq" id="WP_185071296.1">
    <property type="nucleotide sequence ID" value="NZ_JACHMB010000001.1"/>
</dbReference>